<accession>A0ABY7U6R5</accession>
<reference evidence="1 2" key="1">
    <citation type="submission" date="2023-02" db="EMBL/GenBank/DDBJ databases">
        <title>Genome sequence of Novosphingobium humi KACC 19094.</title>
        <authorList>
            <person name="Kim S."/>
            <person name="Heo J."/>
            <person name="Kwon S.-W."/>
        </authorList>
    </citation>
    <scope>NUCLEOTIDE SEQUENCE [LARGE SCALE GENOMIC DNA]</scope>
    <source>
        <strain evidence="1 2">KACC 19094</strain>
        <plasmid evidence="1 2">unnamed3</plasmid>
    </source>
</reference>
<gene>
    <name evidence="1" type="ORF">PQ457_22065</name>
</gene>
<dbReference type="EMBL" id="CP117420">
    <property type="protein sequence ID" value="WCT80260.1"/>
    <property type="molecule type" value="Genomic_DNA"/>
</dbReference>
<dbReference type="Proteomes" id="UP001218231">
    <property type="component" value="Plasmid unnamed3"/>
</dbReference>
<dbReference type="RefSeq" id="WP_273620527.1">
    <property type="nucleotide sequence ID" value="NZ_CP117420.1"/>
</dbReference>
<evidence type="ECO:0000313" key="1">
    <source>
        <dbReference type="EMBL" id="WCT80260.1"/>
    </source>
</evidence>
<name>A0ABY7U6R5_9SPHN</name>
<geneLocation type="plasmid" evidence="1 2">
    <name>unnamed3</name>
</geneLocation>
<dbReference type="InterPro" id="IPR029470">
    <property type="entry name" value="PDDEXK_4"/>
</dbReference>
<organism evidence="1 2">
    <name type="scientific">Novosphingobium humi</name>
    <dbReference type="NCBI Taxonomy" id="2282397"/>
    <lineage>
        <taxon>Bacteria</taxon>
        <taxon>Pseudomonadati</taxon>
        <taxon>Pseudomonadota</taxon>
        <taxon>Alphaproteobacteria</taxon>
        <taxon>Sphingomonadales</taxon>
        <taxon>Sphingomonadaceae</taxon>
        <taxon>Novosphingobium</taxon>
    </lineage>
</organism>
<sequence length="436" mass="49096">MSEIREGLQGVIEAYIERLPQLDAQTLAAEMYGASRLNSFFILRPDERRITDVLADLLDPKGRHGQGNLFLNAFLQALELRKIGWKDPVTVKVDAGTEKGGLIDLLINHEKFLIGIEMKIFAPERERQLADYHEHLAKEAQSRPFALVFLADQKPKSAQDKVIRMPWAAPDKDFDQKSWRWARPMAAILAETLPDIRSERCRSYINEFLDWIGATFGGVKMKDLEFATYVDAVKGAFGTQANRHFLGAVMEASGAIHQLVVDEIEAALREAIKAKGHEVSLVGEASLFDALAERDKPWGVRKKGWENNLTVVIQSENGRYALVFSGIRALRPGGPDAKKRPQDVCNSRKTLEEYQKAHFSIRYQDGECWFAYQDLEPLYKNWNADFAARILLESPNGNIAQHPQIKALAAQMIAFIQFVDAALQYASDQKADSPTP</sequence>
<protein>
    <submittedName>
        <fullName evidence="1">PD-(D/E)XK nuclease family protein</fullName>
    </submittedName>
</protein>
<keyword evidence="2" id="KW-1185">Reference proteome</keyword>
<evidence type="ECO:0000313" key="2">
    <source>
        <dbReference type="Proteomes" id="UP001218231"/>
    </source>
</evidence>
<keyword evidence="1" id="KW-0614">Plasmid</keyword>
<proteinExistence type="predicted"/>
<dbReference type="Pfam" id="PF14281">
    <property type="entry name" value="PDDEXK_4"/>
    <property type="match status" value="1"/>
</dbReference>